<name>A0ABV7F7T5_9BURK</name>
<evidence type="ECO:0000313" key="2">
    <source>
        <dbReference type="EMBL" id="MFC3111173.1"/>
    </source>
</evidence>
<evidence type="ECO:0000259" key="1">
    <source>
        <dbReference type="PROSITE" id="PS51186"/>
    </source>
</evidence>
<reference evidence="3" key="1">
    <citation type="journal article" date="2019" name="Int. J. Syst. Evol. Microbiol.">
        <title>The Global Catalogue of Microorganisms (GCM) 10K type strain sequencing project: providing services to taxonomists for standard genome sequencing and annotation.</title>
        <authorList>
            <consortium name="The Broad Institute Genomics Platform"/>
            <consortium name="The Broad Institute Genome Sequencing Center for Infectious Disease"/>
            <person name="Wu L."/>
            <person name="Ma J."/>
        </authorList>
    </citation>
    <scope>NUCLEOTIDE SEQUENCE [LARGE SCALE GENOMIC DNA]</scope>
    <source>
        <strain evidence="3">KCTC 42986</strain>
    </source>
</reference>
<keyword evidence="3" id="KW-1185">Reference proteome</keyword>
<dbReference type="GO" id="GO:0016746">
    <property type="term" value="F:acyltransferase activity"/>
    <property type="evidence" value="ECO:0007669"/>
    <property type="project" value="UniProtKB-KW"/>
</dbReference>
<comment type="caution">
    <text evidence="2">The sequence shown here is derived from an EMBL/GenBank/DDBJ whole genome shotgun (WGS) entry which is preliminary data.</text>
</comment>
<dbReference type="Proteomes" id="UP001595530">
    <property type="component" value="Unassembled WGS sequence"/>
</dbReference>
<dbReference type="Pfam" id="PF13302">
    <property type="entry name" value="Acetyltransf_3"/>
    <property type="match status" value="1"/>
</dbReference>
<dbReference type="PANTHER" id="PTHR43441:SF11">
    <property type="entry name" value="RIBOSOMAL-PROTEIN-SERINE ACETYLTRANSFERASE"/>
    <property type="match status" value="1"/>
</dbReference>
<dbReference type="EMBL" id="JBHRTP010000102">
    <property type="protein sequence ID" value="MFC3111173.1"/>
    <property type="molecule type" value="Genomic_DNA"/>
</dbReference>
<keyword evidence="2" id="KW-0012">Acyltransferase</keyword>
<dbReference type="PANTHER" id="PTHR43441">
    <property type="entry name" value="RIBOSOMAL-PROTEIN-SERINE ACETYLTRANSFERASE"/>
    <property type="match status" value="1"/>
</dbReference>
<dbReference type="Gene3D" id="3.40.630.30">
    <property type="match status" value="1"/>
</dbReference>
<sequence length="186" mass="20761">MQITEPPKSGYAGISLRQLRRSDADDWYQYLSNPLAIEHTSWSINGVDELSLMFDAFESDAATSQIRLAIVDDNSGSMIGTIGFHSISDVHRTAELAYDMAPAYWGRGIGPAVCKAVVEWAFQNLGFVRIQATALESNHQSIRVLEKRGFAFEGVLRCFRMVRGRPGHFRIYSLLNPVWETSCAAV</sequence>
<keyword evidence="2" id="KW-0808">Transferase</keyword>
<dbReference type="InterPro" id="IPR016181">
    <property type="entry name" value="Acyl_CoA_acyltransferase"/>
</dbReference>
<accession>A0ABV7F7T5</accession>
<dbReference type="InterPro" id="IPR051908">
    <property type="entry name" value="Ribosomal_N-acetyltransferase"/>
</dbReference>
<feature type="domain" description="N-acetyltransferase" evidence="1">
    <location>
        <begin position="14"/>
        <end position="176"/>
    </location>
</feature>
<protein>
    <submittedName>
        <fullName evidence="2">GNAT family N-acetyltransferase</fullName>
        <ecNumber evidence="2">2.3.-.-</ecNumber>
    </submittedName>
</protein>
<proteinExistence type="predicted"/>
<evidence type="ECO:0000313" key="3">
    <source>
        <dbReference type="Proteomes" id="UP001595530"/>
    </source>
</evidence>
<dbReference type="CDD" id="cd04301">
    <property type="entry name" value="NAT_SF"/>
    <property type="match status" value="1"/>
</dbReference>
<dbReference type="EC" id="2.3.-.-" evidence="2"/>
<dbReference type="InterPro" id="IPR000182">
    <property type="entry name" value="GNAT_dom"/>
</dbReference>
<dbReference type="RefSeq" id="WP_390327482.1">
    <property type="nucleotide sequence ID" value="NZ_JBHRTP010000102.1"/>
</dbReference>
<dbReference type="SUPFAM" id="SSF55729">
    <property type="entry name" value="Acyl-CoA N-acyltransferases (Nat)"/>
    <property type="match status" value="1"/>
</dbReference>
<gene>
    <name evidence="2" type="ORF">ACFOFO_25020</name>
</gene>
<dbReference type="PROSITE" id="PS51186">
    <property type="entry name" value="GNAT"/>
    <property type="match status" value="1"/>
</dbReference>
<organism evidence="2 3">
    <name type="scientific">Undibacterium arcticum</name>
    <dbReference type="NCBI Taxonomy" id="1762892"/>
    <lineage>
        <taxon>Bacteria</taxon>
        <taxon>Pseudomonadati</taxon>
        <taxon>Pseudomonadota</taxon>
        <taxon>Betaproteobacteria</taxon>
        <taxon>Burkholderiales</taxon>
        <taxon>Oxalobacteraceae</taxon>
        <taxon>Undibacterium</taxon>
    </lineage>
</organism>